<evidence type="ECO:0000313" key="2">
    <source>
        <dbReference type="Proteomes" id="UP000596145"/>
    </source>
</evidence>
<name>A0A7T4EHS9_9CORY</name>
<dbReference type="Gene3D" id="2.160.20.80">
    <property type="entry name" value="E3 ubiquitin-protein ligase SopA"/>
    <property type="match status" value="1"/>
</dbReference>
<reference evidence="1 2" key="1">
    <citation type="submission" date="2020-12" db="EMBL/GenBank/DDBJ databases">
        <title>FDA dAtabase for Regulatory Grade micrObial Sequences (FDA-ARGOS): Supporting development and validation of Infectious Disease Dx tests.</title>
        <authorList>
            <person name="Sproer C."/>
            <person name="Gronow S."/>
            <person name="Severitt S."/>
            <person name="Schroder I."/>
            <person name="Tallon L."/>
            <person name="Sadzewicz L."/>
            <person name="Zhao X."/>
            <person name="Boylan J."/>
            <person name="Ott S."/>
            <person name="Bowen H."/>
            <person name="Vavikolanu K."/>
            <person name="Mehta A."/>
            <person name="Aluvathingal J."/>
            <person name="Nadendla S."/>
            <person name="Lowell S."/>
            <person name="Myers T."/>
            <person name="Yan Y."/>
            <person name="Sichtig H."/>
        </authorList>
    </citation>
    <scope>NUCLEOTIDE SEQUENCE [LARGE SCALE GENOMIC DNA]</scope>
    <source>
        <strain evidence="1 2">FDAARGOS_1053</strain>
    </source>
</reference>
<dbReference type="SUPFAM" id="SSF141571">
    <property type="entry name" value="Pentapeptide repeat-like"/>
    <property type="match status" value="1"/>
</dbReference>
<protein>
    <submittedName>
        <fullName evidence="1">Pentapeptide repeat-containing protein</fullName>
    </submittedName>
</protein>
<accession>A0A7T4EHS9</accession>
<dbReference type="EMBL" id="CP066007">
    <property type="protein sequence ID" value="QQB47621.1"/>
    <property type="molecule type" value="Genomic_DNA"/>
</dbReference>
<gene>
    <name evidence="1" type="ORF">I6I10_01165</name>
</gene>
<dbReference type="Proteomes" id="UP000596145">
    <property type="component" value="Chromosome"/>
</dbReference>
<dbReference type="AlphaFoldDB" id="A0A7T4EHS9"/>
<evidence type="ECO:0000313" key="1">
    <source>
        <dbReference type="EMBL" id="QQB47621.1"/>
    </source>
</evidence>
<sequence length="246" mass="28015">MMEERLARIQKLWNSSDDFTKLAAGLDLINVLDNLCLSDKSRNSDLSHSVLAFLLECASGSDESRNPWPWMNRKELLNPVLNRIQFRDGNLYWTVKGEETQFDRLIAPDEIPNRWFKTGFGGKRFFGSSFIGISAESLYFSNSSFDSVVFSQAAFKSVQAFNSVFTNCTFNPSSFSGCIFYNCSFLHSTFDKTMFSGTLFQSCGLESSDFSRAFFDAECSFERQEYVSCVQASDAEAPNMSKMRRW</sequence>
<proteinExistence type="predicted"/>
<organism evidence="1 2">
    <name type="scientific">Corynebacterium glucuronolyticum</name>
    <dbReference type="NCBI Taxonomy" id="39791"/>
    <lineage>
        <taxon>Bacteria</taxon>
        <taxon>Bacillati</taxon>
        <taxon>Actinomycetota</taxon>
        <taxon>Actinomycetes</taxon>
        <taxon>Mycobacteriales</taxon>
        <taxon>Corynebacteriaceae</taxon>
        <taxon>Corynebacterium</taxon>
    </lineage>
</organism>